<dbReference type="Pfam" id="PF02321">
    <property type="entry name" value="OEP"/>
    <property type="match status" value="1"/>
</dbReference>
<evidence type="ECO:0000256" key="6">
    <source>
        <dbReference type="ARBA" id="ARBA00022692"/>
    </source>
</evidence>
<dbReference type="GO" id="GO:0005886">
    <property type="term" value="C:plasma membrane"/>
    <property type="evidence" value="ECO:0007669"/>
    <property type="project" value="UniProtKB-SubCell"/>
</dbReference>
<dbReference type="InterPro" id="IPR001036">
    <property type="entry name" value="Acrflvin-R"/>
</dbReference>
<dbReference type="InterPro" id="IPR027463">
    <property type="entry name" value="AcrB_DN_DC_subdom"/>
</dbReference>
<feature type="transmembrane region" description="Helical" evidence="9">
    <location>
        <begin position="880"/>
        <end position="899"/>
    </location>
</feature>
<feature type="transmembrane region" description="Helical" evidence="9">
    <location>
        <begin position="542"/>
        <end position="562"/>
    </location>
</feature>
<dbReference type="Pfam" id="PF00873">
    <property type="entry name" value="ACR_tran"/>
    <property type="match status" value="1"/>
</dbReference>
<keyword evidence="7 9" id="KW-1133">Transmembrane helix</keyword>
<dbReference type="SUPFAM" id="SSF82693">
    <property type="entry name" value="Multidrug efflux transporter AcrB pore domain, PN1, PN2, PC1 and PC2 subdomains"/>
    <property type="match status" value="2"/>
</dbReference>
<dbReference type="PRINTS" id="PR00702">
    <property type="entry name" value="ACRIFLAVINRP"/>
</dbReference>
<feature type="transmembrane region" description="Helical" evidence="9">
    <location>
        <begin position="906"/>
        <end position="925"/>
    </location>
</feature>
<keyword evidence="4" id="KW-0813">Transport</keyword>
<evidence type="ECO:0000256" key="5">
    <source>
        <dbReference type="ARBA" id="ARBA00022475"/>
    </source>
</evidence>
<evidence type="ECO:0000313" key="10">
    <source>
        <dbReference type="EMBL" id="EOR96163.1"/>
    </source>
</evidence>
<dbReference type="Gene3D" id="1.20.1600.10">
    <property type="entry name" value="Outer membrane efflux proteins (OEP)"/>
    <property type="match status" value="1"/>
</dbReference>
<evidence type="ECO:0000256" key="4">
    <source>
        <dbReference type="ARBA" id="ARBA00022448"/>
    </source>
</evidence>
<organism evidence="10 11">
    <name type="scientific">Arcticibacter svalbardensis MN12-7</name>
    <dbReference type="NCBI Taxonomy" id="1150600"/>
    <lineage>
        <taxon>Bacteria</taxon>
        <taxon>Pseudomonadati</taxon>
        <taxon>Bacteroidota</taxon>
        <taxon>Sphingobacteriia</taxon>
        <taxon>Sphingobacteriales</taxon>
        <taxon>Sphingobacteriaceae</taxon>
        <taxon>Arcticibacter</taxon>
    </lineage>
</organism>
<evidence type="ECO:0000256" key="1">
    <source>
        <dbReference type="ARBA" id="ARBA00004651"/>
    </source>
</evidence>
<dbReference type="SUPFAM" id="SSF82866">
    <property type="entry name" value="Multidrug efflux transporter AcrB transmembrane domain"/>
    <property type="match status" value="2"/>
</dbReference>
<evidence type="ECO:0000256" key="2">
    <source>
        <dbReference type="ARBA" id="ARBA00007613"/>
    </source>
</evidence>
<evidence type="ECO:0000313" key="11">
    <source>
        <dbReference type="Proteomes" id="UP000014174"/>
    </source>
</evidence>
<dbReference type="STRING" id="1150600.ADIARSV_0676"/>
<keyword evidence="6 9" id="KW-0812">Transmembrane</keyword>
<dbReference type="PANTHER" id="PTHR32063:SF24">
    <property type="entry name" value="CATION EFFLUX SYSTEM (ACRB_ACRD_ACRF FAMILY)"/>
    <property type="match status" value="1"/>
</dbReference>
<dbReference type="SUPFAM" id="SSF56954">
    <property type="entry name" value="Outer membrane efflux proteins (OEP)"/>
    <property type="match status" value="1"/>
</dbReference>
<dbReference type="InterPro" id="IPR003423">
    <property type="entry name" value="OMP_efflux"/>
</dbReference>
<feature type="transmembrane region" description="Helical" evidence="9">
    <location>
        <begin position="368"/>
        <end position="388"/>
    </location>
</feature>
<name>R9GX07_9SPHI</name>
<evidence type="ECO:0000256" key="3">
    <source>
        <dbReference type="ARBA" id="ARBA00010942"/>
    </source>
</evidence>
<comment type="similarity">
    <text evidence="3">Belongs to the resistance-nodulation-cell division (RND) (TC 2.A.6) family.</text>
</comment>
<feature type="transmembrane region" description="Helical" evidence="9">
    <location>
        <begin position="342"/>
        <end position="361"/>
    </location>
</feature>
<dbReference type="eggNOG" id="COG3696">
    <property type="taxonomic scope" value="Bacteria"/>
</dbReference>
<feature type="transmembrane region" description="Helical" evidence="9">
    <location>
        <begin position="453"/>
        <end position="473"/>
    </location>
</feature>
<dbReference type="OrthoDB" id="9760604at2"/>
<keyword evidence="11" id="KW-1185">Reference proteome</keyword>
<dbReference type="Gene3D" id="3.30.70.1440">
    <property type="entry name" value="Multidrug efflux transporter AcrB pore domain"/>
    <property type="match status" value="1"/>
</dbReference>
<dbReference type="InterPro" id="IPR004763">
    <property type="entry name" value="CusA-like"/>
</dbReference>
<keyword evidence="8 9" id="KW-0472">Membrane</keyword>
<dbReference type="Gene3D" id="3.30.2090.10">
    <property type="entry name" value="Multidrug efflux transporter AcrB TolC docking domain, DN and DC subdomains"/>
    <property type="match status" value="2"/>
</dbReference>
<dbReference type="SUPFAM" id="SSF82714">
    <property type="entry name" value="Multidrug efflux transporter AcrB TolC docking domain, DN and DC subdomains"/>
    <property type="match status" value="2"/>
</dbReference>
<dbReference type="GO" id="GO:0042910">
    <property type="term" value="F:xenobiotic transmembrane transporter activity"/>
    <property type="evidence" value="ECO:0007669"/>
    <property type="project" value="TreeGrafter"/>
</dbReference>
<dbReference type="Proteomes" id="UP000014174">
    <property type="component" value="Unassembled WGS sequence"/>
</dbReference>
<dbReference type="Gene3D" id="1.20.1640.10">
    <property type="entry name" value="Multidrug efflux transporter AcrB transmembrane domain"/>
    <property type="match status" value="2"/>
</dbReference>
<dbReference type="Gene3D" id="3.30.70.1430">
    <property type="entry name" value="Multidrug efflux transporter AcrB pore domain"/>
    <property type="match status" value="2"/>
</dbReference>
<protein>
    <submittedName>
        <fullName evidence="10">Cobalt-zinc-cadmium resistance protein CzcA</fullName>
    </submittedName>
</protein>
<sequence>MLEKIIHFSINNKFIIGLFTLALIVWGTYAVTQLPIDAVPDITNNQVQIITVSPSNAAEDIERFVTFPVEQTMATIPGIEEVRSFSRFGLSVVTVVFKENIDIYFARSQVNERLSLAKNEIPPGMGSPEMSPVTTGLGEIFQYIVLAKPGYETKYPPMELRSIQDWIIRRQLLGTEGVADVSSFGGYLKQYEIALDPDKLRSLNLTITDVYNALEKNNQNTGGAYIDKKPNAYFIRTEGLITSLEDIQNIVVKTYANGIPLLIRNVGTVQYGSAVRYGAMTRNGKGEVVGALVLMLKGANASEVIKNVKKRITQIEKTLPEGVVIEAYLDRTKLVNNAIGTVTKNLAEGALIVIFVLVLLLGNLRAGLIVASVIPLSMLFAVIMMNLFGVSGNLMSLGALDFGLIVDGAVIIVESVLHRITMSKTHHSGIKTLSSTEMDHEVQSASSRMMNSAVFGQIIILIVYIPILALVGVEGKMFRPMAQTVMFAIVGAFILSLTYVPMISAAFLNRKTEHKINISDRIIAKIQGIYRPALLLALKHKLIVIVSSVVLFGASLIVFMNMGGEFIPQLEEGDFAVETRVMTGSSLSETIQATERSAKILLKNFPEVKEVVGKVGSSEIPTDPMPVEAADIMVILKDKSEWTSASSREGLADAMQKKLEGEIPGVTFSFQQPIQMRFNELMTGARQDVVIKIFGEDLDKLAQYAAQAGAIARKTSGAVDVYVEEVTGLPQIVIKFKRDKIAQFGLNIEDVNQVLRAGFAGESAGQVFEDEKRFDLIVRLRKESRENLTDIKNLSVTAPNGNQIPMDQLADIDYEVGPNQIQRDDAKRRIIVGFNVRGRDVSSIVNEMQQKIDQQIKFEPGYSVKFGGTFENLNEARTRLGIAVPVALLLILILLFIAFNSFKHALLIFTAIPLSAIGGVFALWLRGMPFSISAGVGFIALFGVAVLNGIVLIAEFNRKKEEGMTDLHEIVLKGTAIRLRPVLLTALVASLGFLPMAFSNGSGAEVQKPLATVVMGGLLTATLLTLLVLPVLYIVFERIKKKSTKIMGITGILLFSLLSNKSHAQELQNPVTLDQALQQALQNNKGLYSARLDVDYQQQLKKVNKEISKTDVSLLYGQYNTLNKTDNNVTITQKIPFPTYFSAQAALGNSMIKSSKFKLAATENDLAFQVKSTYFQLQYLMSKKGQLLREDSLYRGFLKSADLRYRTGETNLLEKTTAETQLNELHNQIQQNQADTQIQLEQLTSLLNNENTIVVIADTVLVERSFNLSDTISLTNNPSLALIKQQVEIAQNQKRVEVAKALPDITLGYFSQTLIGNQSVNGTEVYYGSGDRFQGFQLGISLPIFSSFKAKVRAAEINAQVAESDYSLQQNNVNRQYRQSVQEYLKNKNSLAYYKSSALANAELILKQIQSAYKSGDISFAEYLISVRDALALRKGYLQALNEYNQSVVQLEFLIGNNQ</sequence>
<evidence type="ECO:0000256" key="8">
    <source>
        <dbReference type="ARBA" id="ARBA00023136"/>
    </source>
</evidence>
<keyword evidence="5" id="KW-1003">Cell membrane</keyword>
<gene>
    <name evidence="10" type="ORF">ADIARSV_0676</name>
</gene>
<dbReference type="NCBIfam" id="TIGR00914">
    <property type="entry name" value="2A0601"/>
    <property type="match status" value="1"/>
</dbReference>
<reference evidence="10 11" key="1">
    <citation type="journal article" date="2013" name="Genome Announc.">
        <title>Draft Genome Sequence of Arcticibacter svalbardensis Strain MN12-7T, a Member of the Family Sphingobacteriaceae Isolated from an Arctic Soil Sample.</title>
        <authorList>
            <person name="Shivaji S."/>
            <person name="Ara S."/>
            <person name="Prasad S."/>
            <person name="Manasa B.P."/>
            <person name="Begum Z."/>
            <person name="Singh A."/>
            <person name="Kumar Pinnaka A."/>
        </authorList>
    </citation>
    <scope>NUCLEOTIDE SEQUENCE [LARGE SCALE GENOMIC DNA]</scope>
    <source>
        <strain evidence="10 11">MN12-7</strain>
    </source>
</reference>
<dbReference type="GO" id="GO:0008324">
    <property type="term" value="F:monoatomic cation transmembrane transporter activity"/>
    <property type="evidence" value="ECO:0007669"/>
    <property type="project" value="InterPro"/>
</dbReference>
<evidence type="ECO:0000256" key="9">
    <source>
        <dbReference type="SAM" id="Phobius"/>
    </source>
</evidence>
<comment type="caution">
    <text evidence="10">The sequence shown here is derived from an EMBL/GenBank/DDBJ whole genome shotgun (WGS) entry which is preliminary data.</text>
</comment>
<comment type="subcellular location">
    <subcellularLocation>
        <location evidence="1">Cell membrane</location>
        <topology evidence="1">Multi-pass membrane protein</topology>
    </subcellularLocation>
</comment>
<feature type="transmembrane region" description="Helical" evidence="9">
    <location>
        <begin position="977"/>
        <end position="998"/>
    </location>
</feature>
<feature type="transmembrane region" description="Helical" evidence="9">
    <location>
        <begin position="394"/>
        <end position="417"/>
    </location>
</feature>
<dbReference type="EMBL" id="AQPN01000023">
    <property type="protein sequence ID" value="EOR96163.1"/>
    <property type="molecule type" value="Genomic_DNA"/>
</dbReference>
<dbReference type="RefSeq" id="WP_016193924.1">
    <property type="nucleotide sequence ID" value="NZ_AQPN01000023.1"/>
</dbReference>
<dbReference type="PANTHER" id="PTHR32063">
    <property type="match status" value="1"/>
</dbReference>
<feature type="transmembrane region" description="Helical" evidence="9">
    <location>
        <begin position="1010"/>
        <end position="1036"/>
    </location>
</feature>
<dbReference type="Gene3D" id="3.30.70.1320">
    <property type="entry name" value="Multidrug efflux transporter AcrB pore domain like"/>
    <property type="match status" value="1"/>
</dbReference>
<proteinExistence type="inferred from homology"/>
<comment type="similarity">
    <text evidence="2">Belongs to the outer membrane factor (OMF) (TC 1.B.17) family.</text>
</comment>
<feature type="transmembrane region" description="Helical" evidence="9">
    <location>
        <begin position="485"/>
        <end position="508"/>
    </location>
</feature>
<evidence type="ECO:0000256" key="7">
    <source>
        <dbReference type="ARBA" id="ARBA00022989"/>
    </source>
</evidence>
<feature type="transmembrane region" description="Helical" evidence="9">
    <location>
        <begin position="931"/>
        <end position="956"/>
    </location>
</feature>
<dbReference type="GO" id="GO:0015562">
    <property type="term" value="F:efflux transmembrane transporter activity"/>
    <property type="evidence" value="ECO:0007669"/>
    <property type="project" value="InterPro"/>
</dbReference>
<accession>R9GX07</accession>
<dbReference type="PATRIC" id="fig|1150600.3.peg.665"/>